<feature type="chain" id="PRO_5026674473" description="Pyrrolo-quinoline quinone repeat domain-containing protein" evidence="2">
    <location>
        <begin position="19"/>
        <end position="442"/>
    </location>
</feature>
<dbReference type="SUPFAM" id="SSF50998">
    <property type="entry name" value="Quinoprotein alcohol dehydrogenase-like"/>
    <property type="match status" value="1"/>
</dbReference>
<reference evidence="4 5" key="1">
    <citation type="submission" date="2019-05" db="EMBL/GenBank/DDBJ databases">
        <authorList>
            <consortium name="Science for Life Laboratories"/>
        </authorList>
    </citation>
    <scope>NUCLEOTIDE SEQUENCE [LARGE SCALE GENOMIC DNA]</scope>
    <source>
        <strain evidence="4">Soil9</strain>
    </source>
</reference>
<dbReference type="InterPro" id="IPR011047">
    <property type="entry name" value="Quinoprotein_ADH-like_sf"/>
</dbReference>
<dbReference type="RefSeq" id="WP_162668956.1">
    <property type="nucleotide sequence ID" value="NZ_LR593886.1"/>
</dbReference>
<proteinExistence type="predicted"/>
<accession>A0A6P2CZ60</accession>
<dbReference type="Gene3D" id="2.130.10.10">
    <property type="entry name" value="YVTN repeat-like/Quinoprotein amine dehydrogenase"/>
    <property type="match status" value="1"/>
</dbReference>
<dbReference type="EMBL" id="LR593886">
    <property type="protein sequence ID" value="VTR94418.1"/>
    <property type="molecule type" value="Genomic_DNA"/>
</dbReference>
<dbReference type="Pfam" id="PF13360">
    <property type="entry name" value="PQQ_2"/>
    <property type="match status" value="1"/>
</dbReference>
<feature type="signal peptide" evidence="2">
    <location>
        <begin position="1"/>
        <end position="18"/>
    </location>
</feature>
<dbReference type="InterPro" id="IPR015943">
    <property type="entry name" value="WD40/YVTN_repeat-like_dom_sf"/>
</dbReference>
<dbReference type="PANTHER" id="PTHR34512">
    <property type="entry name" value="CELL SURFACE PROTEIN"/>
    <property type="match status" value="1"/>
</dbReference>
<feature type="domain" description="Pyrrolo-quinoline quinone repeat" evidence="3">
    <location>
        <begin position="117"/>
        <end position="362"/>
    </location>
</feature>
<dbReference type="InterPro" id="IPR018391">
    <property type="entry name" value="PQQ_b-propeller_rpt"/>
</dbReference>
<keyword evidence="5" id="KW-1185">Reference proteome</keyword>
<dbReference type="Proteomes" id="UP000464178">
    <property type="component" value="Chromosome"/>
</dbReference>
<dbReference type="PANTHER" id="PTHR34512:SF30">
    <property type="entry name" value="OUTER MEMBRANE PROTEIN ASSEMBLY FACTOR BAMB"/>
    <property type="match status" value="1"/>
</dbReference>
<organism evidence="4 5">
    <name type="scientific">Gemmata massiliana</name>
    <dbReference type="NCBI Taxonomy" id="1210884"/>
    <lineage>
        <taxon>Bacteria</taxon>
        <taxon>Pseudomonadati</taxon>
        <taxon>Planctomycetota</taxon>
        <taxon>Planctomycetia</taxon>
        <taxon>Gemmatales</taxon>
        <taxon>Gemmataceae</taxon>
        <taxon>Gemmata</taxon>
    </lineage>
</organism>
<gene>
    <name evidence="4" type="ORF">SOIL9_32960</name>
</gene>
<name>A0A6P2CZ60_9BACT</name>
<dbReference type="AlphaFoldDB" id="A0A6P2CZ60"/>
<protein>
    <recommendedName>
        <fullName evidence="3">Pyrrolo-quinoline quinone repeat domain-containing protein</fullName>
    </recommendedName>
</protein>
<dbReference type="SMART" id="SM00564">
    <property type="entry name" value="PQQ"/>
    <property type="match status" value="4"/>
</dbReference>
<keyword evidence="2" id="KW-0732">Signal</keyword>
<sequence>MYRYAAIALVLSVPTVHAADFEKEKEQNWHHWRGPNADGSAPRANPPVKWDAKTNISWKAELTGRGSATPIVWGDRVFVLTAVKTDRKAKPEEMPKPDTRFDVKTDPPTNFHKFFVMCFVRTNGKKLWEKLVAEMVPHEGHHATHSYAAGSPTTDGKFLYVSFGSFGTYCLDFDGNVKWERTDLGRMHTRLGWGEAVTPVVYGDALLLNFDQEADAKLHCLDVATGKTKWVVKREEKTTWSTPYVVEHGGKTQVITNGTTRVRSYDLATGAVIWECAGMTVNPIPSPVKFGDSVICVSGYRGYMALSVPLASTGDLGTKGKVNWRYPAGTPYVPSPVLVGDSLYFTQANDALLTVLDAKTGKAIVEKEQLPTVRSFYASPIAAAGRVYFVDRNGVTVVLKAGDSVDVLSVNKLNDLIDASPVAVGKQLFLRGEKYLYCIEEK</sequence>
<feature type="region of interest" description="Disordered" evidence="1">
    <location>
        <begin position="27"/>
        <end position="49"/>
    </location>
</feature>
<evidence type="ECO:0000313" key="4">
    <source>
        <dbReference type="EMBL" id="VTR94418.1"/>
    </source>
</evidence>
<evidence type="ECO:0000256" key="2">
    <source>
        <dbReference type="SAM" id="SignalP"/>
    </source>
</evidence>
<evidence type="ECO:0000256" key="1">
    <source>
        <dbReference type="SAM" id="MobiDB-lite"/>
    </source>
</evidence>
<evidence type="ECO:0000313" key="5">
    <source>
        <dbReference type="Proteomes" id="UP000464178"/>
    </source>
</evidence>
<dbReference type="KEGG" id="gms:SOIL9_32960"/>
<evidence type="ECO:0000259" key="3">
    <source>
        <dbReference type="Pfam" id="PF13360"/>
    </source>
</evidence>
<dbReference type="InterPro" id="IPR002372">
    <property type="entry name" value="PQQ_rpt_dom"/>
</dbReference>